<dbReference type="PANTHER" id="PTHR36578">
    <property type="entry name" value="CHROMOSOME 15, WHOLE GENOME SHOTGUN SEQUENCE"/>
    <property type="match status" value="1"/>
</dbReference>
<protein>
    <recommendedName>
        <fullName evidence="3">Apple domain-containing protein</fullName>
    </recommendedName>
</protein>
<evidence type="ECO:0000313" key="1">
    <source>
        <dbReference type="EMBL" id="KAK2624126.1"/>
    </source>
</evidence>
<dbReference type="AlphaFoldDB" id="A0AAD9SUS2"/>
<keyword evidence="2" id="KW-1185">Reference proteome</keyword>
<proteinExistence type="predicted"/>
<dbReference type="EMBL" id="JAUBYV010000011">
    <property type="protein sequence ID" value="KAK2624126.1"/>
    <property type="molecule type" value="Genomic_DNA"/>
</dbReference>
<sequence length="179" mass="18845">MKAAVIVSGLVATALGMAVEKRDGTCARQPAGTGPSVHIPDTPKMFRAYPVFTAAAVYASVLTKFTSVFTSINNSTQQTNYLGSTLLNDYDATQCGSFCEQTTGCAGFNLFFERDPSQDPNPVNCPNPASVTNIKCVAWGVPLTAAGATNSGQKRADFQVAIAGVSRPSSPLHPLRVRL</sequence>
<reference evidence="1" key="1">
    <citation type="submission" date="2023-06" db="EMBL/GenBank/DDBJ databases">
        <title>Draft genome of Marssonina rosae.</title>
        <authorList>
            <person name="Cheng Q."/>
        </authorList>
    </citation>
    <scope>NUCLEOTIDE SEQUENCE</scope>
    <source>
        <strain evidence="1">R4</strain>
    </source>
</reference>
<name>A0AAD9SUS2_9HELO</name>
<accession>A0AAD9SUS2</accession>
<comment type="caution">
    <text evidence="1">The sequence shown here is derived from an EMBL/GenBank/DDBJ whole genome shotgun (WGS) entry which is preliminary data.</text>
</comment>
<gene>
    <name evidence="1" type="ORF">QTJ16_006760</name>
</gene>
<dbReference type="Proteomes" id="UP001285354">
    <property type="component" value="Unassembled WGS sequence"/>
</dbReference>
<dbReference type="PANTHER" id="PTHR36578:SF1">
    <property type="entry name" value="APPLE DOMAIN-CONTAINING PROTEIN"/>
    <property type="match status" value="1"/>
</dbReference>
<evidence type="ECO:0000313" key="2">
    <source>
        <dbReference type="Proteomes" id="UP001285354"/>
    </source>
</evidence>
<organism evidence="1 2">
    <name type="scientific">Diplocarpon rosae</name>
    <dbReference type="NCBI Taxonomy" id="946125"/>
    <lineage>
        <taxon>Eukaryota</taxon>
        <taxon>Fungi</taxon>
        <taxon>Dikarya</taxon>
        <taxon>Ascomycota</taxon>
        <taxon>Pezizomycotina</taxon>
        <taxon>Leotiomycetes</taxon>
        <taxon>Helotiales</taxon>
        <taxon>Drepanopezizaceae</taxon>
        <taxon>Diplocarpon</taxon>
    </lineage>
</organism>
<evidence type="ECO:0008006" key="3">
    <source>
        <dbReference type="Google" id="ProtNLM"/>
    </source>
</evidence>